<dbReference type="RefSeq" id="WP_203862279.1">
    <property type="nucleotide sequence ID" value="NZ_BAAAZQ010000034.1"/>
</dbReference>
<evidence type="ECO:0000313" key="3">
    <source>
        <dbReference type="Proteomes" id="UP000621500"/>
    </source>
</evidence>
<accession>A0ABQ4F230</accession>
<sequence>MAKKRLFTVLAATALAVGSIAAGPAAQASAARTSGSPAVAYAGTSEVGNSSPGVLIDARPCNTSQTPRQIRLVLAPGAVICYGGTVGSWDLGELYVQSLVAGGYHGYLVCENSGGGSGFVQFFSPGQIFSINDTCQTLAITPPR</sequence>
<protein>
    <submittedName>
        <fullName evidence="2">Uncharacterized protein</fullName>
    </submittedName>
</protein>
<keyword evidence="1" id="KW-0732">Signal</keyword>
<dbReference type="Proteomes" id="UP000621500">
    <property type="component" value="Unassembled WGS sequence"/>
</dbReference>
<proteinExistence type="predicted"/>
<name>A0ABQ4F230_9ACTN</name>
<keyword evidence="3" id="KW-1185">Reference proteome</keyword>
<comment type="caution">
    <text evidence="2">The sequence shown here is derived from an EMBL/GenBank/DDBJ whole genome shotgun (WGS) entry which is preliminary data.</text>
</comment>
<feature type="chain" id="PRO_5046067016" evidence="1">
    <location>
        <begin position="31"/>
        <end position="144"/>
    </location>
</feature>
<reference evidence="2 3" key="1">
    <citation type="submission" date="2021-01" db="EMBL/GenBank/DDBJ databases">
        <title>Whole genome shotgun sequence of Plantactinospora mayteni NBRC 109088.</title>
        <authorList>
            <person name="Komaki H."/>
            <person name="Tamura T."/>
        </authorList>
    </citation>
    <scope>NUCLEOTIDE SEQUENCE [LARGE SCALE GENOMIC DNA]</scope>
    <source>
        <strain evidence="2 3">NBRC 109088</strain>
    </source>
</reference>
<dbReference type="EMBL" id="BONX01000063">
    <property type="protein sequence ID" value="GIH00979.1"/>
    <property type="molecule type" value="Genomic_DNA"/>
</dbReference>
<gene>
    <name evidence="2" type="ORF">Pma05_75510</name>
</gene>
<organism evidence="2 3">
    <name type="scientific">Plantactinospora mayteni</name>
    <dbReference type="NCBI Taxonomy" id="566021"/>
    <lineage>
        <taxon>Bacteria</taxon>
        <taxon>Bacillati</taxon>
        <taxon>Actinomycetota</taxon>
        <taxon>Actinomycetes</taxon>
        <taxon>Micromonosporales</taxon>
        <taxon>Micromonosporaceae</taxon>
        <taxon>Plantactinospora</taxon>
    </lineage>
</organism>
<evidence type="ECO:0000256" key="1">
    <source>
        <dbReference type="SAM" id="SignalP"/>
    </source>
</evidence>
<feature type="signal peptide" evidence="1">
    <location>
        <begin position="1"/>
        <end position="30"/>
    </location>
</feature>
<evidence type="ECO:0000313" key="2">
    <source>
        <dbReference type="EMBL" id="GIH00979.1"/>
    </source>
</evidence>